<protein>
    <recommendedName>
        <fullName evidence="1">DUF218 domain-containing protein</fullName>
    </recommendedName>
</protein>
<name>A0A222DYJ0_9RHOB</name>
<keyword evidence="3" id="KW-1185">Reference proteome</keyword>
<dbReference type="PANTHER" id="PTHR30336">
    <property type="entry name" value="INNER MEMBRANE PROTEIN, PROBABLE PERMEASE"/>
    <property type="match status" value="1"/>
</dbReference>
<dbReference type="InterPro" id="IPR014729">
    <property type="entry name" value="Rossmann-like_a/b/a_fold"/>
</dbReference>
<reference evidence="2 3" key="1">
    <citation type="submission" date="2017-07" db="EMBL/GenBank/DDBJ databases">
        <title>Genome Sequence of Antarctobacter heliothermus Strain SMS3 Isolated from a culture of the Diatom Skeletonema marinoi.</title>
        <authorList>
            <person name="Topel M."/>
            <person name="Pinder M.I.M."/>
            <person name="Johansson O.N."/>
            <person name="Kourtchenko O."/>
            <person name="Godhe A."/>
            <person name="Clarke A.K."/>
        </authorList>
    </citation>
    <scope>NUCLEOTIDE SEQUENCE [LARGE SCALE GENOMIC DNA]</scope>
    <source>
        <strain evidence="2 3">SMS3</strain>
    </source>
</reference>
<evidence type="ECO:0000313" key="2">
    <source>
        <dbReference type="EMBL" id="ASP18952.1"/>
    </source>
</evidence>
<evidence type="ECO:0000313" key="3">
    <source>
        <dbReference type="Proteomes" id="UP000203589"/>
    </source>
</evidence>
<accession>A0A222DYJ0</accession>
<dbReference type="InterPro" id="IPR003848">
    <property type="entry name" value="DUF218"/>
</dbReference>
<dbReference type="PANTHER" id="PTHR30336:SF20">
    <property type="entry name" value="DUF218 DOMAIN-CONTAINING PROTEIN"/>
    <property type="match status" value="1"/>
</dbReference>
<gene>
    <name evidence="2" type="ORF">ANTHELSMS3_00227</name>
</gene>
<dbReference type="Pfam" id="PF02698">
    <property type="entry name" value="DUF218"/>
    <property type="match status" value="1"/>
</dbReference>
<dbReference type="GO" id="GO:0005886">
    <property type="term" value="C:plasma membrane"/>
    <property type="evidence" value="ECO:0007669"/>
    <property type="project" value="TreeGrafter"/>
</dbReference>
<dbReference type="Proteomes" id="UP000203589">
    <property type="component" value="Chromosome"/>
</dbReference>
<evidence type="ECO:0000259" key="1">
    <source>
        <dbReference type="Pfam" id="PF02698"/>
    </source>
</evidence>
<dbReference type="KEGG" id="aht:ANTHELSMS3_00227"/>
<organism evidence="2 3">
    <name type="scientific">Antarctobacter heliothermus</name>
    <dbReference type="NCBI Taxonomy" id="74033"/>
    <lineage>
        <taxon>Bacteria</taxon>
        <taxon>Pseudomonadati</taxon>
        <taxon>Pseudomonadota</taxon>
        <taxon>Alphaproteobacteria</taxon>
        <taxon>Rhodobacterales</taxon>
        <taxon>Roseobacteraceae</taxon>
        <taxon>Antarctobacter</taxon>
    </lineage>
</organism>
<proteinExistence type="predicted"/>
<dbReference type="CDD" id="cd06259">
    <property type="entry name" value="YdcF-like"/>
    <property type="match status" value="1"/>
</dbReference>
<dbReference type="EMBL" id="CP022540">
    <property type="protein sequence ID" value="ASP18952.1"/>
    <property type="molecule type" value="Genomic_DNA"/>
</dbReference>
<feature type="domain" description="DUF218" evidence="1">
    <location>
        <begin position="5"/>
        <end position="88"/>
    </location>
</feature>
<dbReference type="InterPro" id="IPR051599">
    <property type="entry name" value="Cell_Envelope_Assoc"/>
</dbReference>
<sequence>MVRGIVLSGGERTYPPSEAEVMAQVCRDAGVPDAVLFLERAARTTEDNMRLARPILMALGAQEVIVVTDRYHAARARLVARRVGLRARTDSPQLTGAPLWRVVRAWAREGVALGWYWVRGAGR</sequence>
<dbReference type="Gene3D" id="3.40.50.620">
    <property type="entry name" value="HUPs"/>
    <property type="match status" value="1"/>
</dbReference>
<dbReference type="AlphaFoldDB" id="A0A222DYJ0"/>